<protein>
    <submittedName>
        <fullName evidence="1">Conserved protein</fullName>
    </submittedName>
</protein>
<evidence type="ECO:0000313" key="1">
    <source>
        <dbReference type="EMBL" id="CDM57675.1"/>
    </source>
</evidence>
<gene>
    <name evidence="1" type="ORF">LPU83_2018</name>
</gene>
<dbReference type="EMBL" id="HG916852">
    <property type="protein sequence ID" value="CDM57675.1"/>
    <property type="molecule type" value="Genomic_DNA"/>
</dbReference>
<name>W6RBH2_9HYPH</name>
<organism evidence="1 2">
    <name type="scientific">Rhizobium favelukesii</name>
    <dbReference type="NCBI Taxonomy" id="348824"/>
    <lineage>
        <taxon>Bacteria</taxon>
        <taxon>Pseudomonadati</taxon>
        <taxon>Pseudomonadota</taxon>
        <taxon>Alphaproteobacteria</taxon>
        <taxon>Hyphomicrobiales</taxon>
        <taxon>Rhizobiaceae</taxon>
        <taxon>Rhizobium/Agrobacterium group</taxon>
        <taxon>Rhizobium</taxon>
    </lineage>
</organism>
<dbReference type="Proteomes" id="UP000019443">
    <property type="component" value="Chromosome"/>
</dbReference>
<accession>W6RBH2</accession>
<keyword evidence="2" id="KW-1185">Reference proteome</keyword>
<reference evidence="1" key="1">
    <citation type="submission" date="2013-11" db="EMBL/GenBank/DDBJ databases">
        <title>Draft genome sequence of the broad-host-range Rhizobium sp. LPU83 strain, a member of the low-genetic diversity Oregon-like Rhizobium sp. group.</title>
        <authorList>
            <person name="Wibberg D."/>
            <person name="Puehler A."/>
            <person name="Schlueter A."/>
        </authorList>
    </citation>
    <scope>NUCLEOTIDE SEQUENCE [LARGE SCALE GENOMIC DNA]</scope>
    <source>
        <strain evidence="1">LPU83</strain>
    </source>
</reference>
<sequence length="105" mass="12282">MIKDGDWTLIDWEPVSGRSVWHYFDGEKTHIRTDYPVTATIAENTAFRNEAGTAWKGDWHRVASVPLNIYYDQLHEAERQGDEKFVSRWLNNGDNRAWRTKDGTL</sequence>
<proteinExistence type="predicted"/>
<evidence type="ECO:0000313" key="2">
    <source>
        <dbReference type="Proteomes" id="UP000019443"/>
    </source>
</evidence>
<dbReference type="RefSeq" id="WP_037069696.1">
    <property type="nucleotide sequence ID" value="NZ_HG916852.1"/>
</dbReference>
<dbReference type="KEGG" id="rhl:LPU83_2018"/>
<dbReference type="PATRIC" id="fig|348824.6.peg.2176"/>
<dbReference type="AlphaFoldDB" id="W6RBH2"/>
<dbReference type="eggNOG" id="ENOG503481F">
    <property type="taxonomic scope" value="Bacteria"/>
</dbReference>
<dbReference type="HOGENOM" id="CLU_2234416_0_0_5"/>